<dbReference type="Proteomes" id="UP000631114">
    <property type="component" value="Unassembled WGS sequence"/>
</dbReference>
<organism evidence="2 3">
    <name type="scientific">Coptis chinensis</name>
    <dbReference type="NCBI Taxonomy" id="261450"/>
    <lineage>
        <taxon>Eukaryota</taxon>
        <taxon>Viridiplantae</taxon>
        <taxon>Streptophyta</taxon>
        <taxon>Embryophyta</taxon>
        <taxon>Tracheophyta</taxon>
        <taxon>Spermatophyta</taxon>
        <taxon>Magnoliopsida</taxon>
        <taxon>Ranunculales</taxon>
        <taxon>Ranunculaceae</taxon>
        <taxon>Coptidoideae</taxon>
        <taxon>Coptis</taxon>
    </lineage>
</organism>
<dbReference type="PANTHER" id="PTHR10113">
    <property type="entry name" value="PEPTIDE CHAIN RELEASE FACTOR SUBUNIT 1"/>
    <property type="match status" value="1"/>
</dbReference>
<dbReference type="Pfam" id="PF03465">
    <property type="entry name" value="eRF1_3"/>
    <property type="match status" value="1"/>
</dbReference>
<dbReference type="EMBL" id="JADFTS010000009">
    <property type="protein sequence ID" value="KAF9588351.1"/>
    <property type="molecule type" value="Genomic_DNA"/>
</dbReference>
<dbReference type="InterPro" id="IPR029064">
    <property type="entry name" value="Ribosomal_eL30-like_sf"/>
</dbReference>
<gene>
    <name evidence="2" type="ORF">IFM89_008781</name>
</gene>
<evidence type="ECO:0000259" key="1">
    <source>
        <dbReference type="Pfam" id="PF03465"/>
    </source>
</evidence>
<dbReference type="InterPro" id="IPR005142">
    <property type="entry name" value="eRF1_3"/>
</dbReference>
<evidence type="ECO:0000313" key="2">
    <source>
        <dbReference type="EMBL" id="KAF9588351.1"/>
    </source>
</evidence>
<feature type="domain" description="eRF1" evidence="1">
    <location>
        <begin position="1"/>
        <end position="100"/>
    </location>
</feature>
<dbReference type="InterPro" id="IPR004403">
    <property type="entry name" value="Peptide_chain-rel_eRF1/aRF1"/>
</dbReference>
<evidence type="ECO:0000313" key="3">
    <source>
        <dbReference type="Proteomes" id="UP000631114"/>
    </source>
</evidence>
<keyword evidence="3" id="KW-1185">Reference proteome</keyword>
<dbReference type="OrthoDB" id="1927066at2759"/>
<reference evidence="2 3" key="1">
    <citation type="submission" date="2020-10" db="EMBL/GenBank/DDBJ databases">
        <title>The Coptis chinensis genome and diversification of protoberbering-type alkaloids.</title>
        <authorList>
            <person name="Wang B."/>
            <person name="Shu S."/>
            <person name="Song C."/>
            <person name="Liu Y."/>
        </authorList>
    </citation>
    <scope>NUCLEOTIDE SEQUENCE [LARGE SCALE GENOMIC DNA]</scope>
    <source>
        <strain evidence="2">HL-2020</strain>
        <tissue evidence="2">Leaf</tissue>
    </source>
</reference>
<protein>
    <recommendedName>
        <fullName evidence="1">eRF1 domain-containing protein</fullName>
    </recommendedName>
</protein>
<dbReference type="AlphaFoldDB" id="A0A835GWY2"/>
<sequence length="101" mass="11664">MEAVETLIVWENLDINRYWLKNNVTGETFIKHFNKEQEAIQSNFCDSATSSYLEIQDKKLLLEWFANEYRKFGCSLEFVTNRSQEGSRFVRGSGGIGGILC</sequence>
<proteinExistence type="predicted"/>
<accession>A0A835GWY2</accession>
<dbReference type="SUPFAM" id="SSF55315">
    <property type="entry name" value="L30e-like"/>
    <property type="match status" value="1"/>
</dbReference>
<name>A0A835GWY2_9MAGN</name>
<dbReference type="GO" id="GO:0003747">
    <property type="term" value="F:translation release factor activity"/>
    <property type="evidence" value="ECO:0007669"/>
    <property type="project" value="InterPro"/>
</dbReference>
<dbReference type="Gene3D" id="3.30.1330.30">
    <property type="match status" value="1"/>
</dbReference>
<comment type="caution">
    <text evidence="2">The sequence shown here is derived from an EMBL/GenBank/DDBJ whole genome shotgun (WGS) entry which is preliminary data.</text>
</comment>